<feature type="compositionally biased region" description="Basic and acidic residues" evidence="1">
    <location>
        <begin position="61"/>
        <end position="71"/>
    </location>
</feature>
<feature type="compositionally biased region" description="Low complexity" evidence="1">
    <location>
        <begin position="553"/>
        <end position="565"/>
    </location>
</feature>
<sequence length="803" mass="90330">MPPKTRGSKTLKISKENVGLTNRVKLKALENTKKPQRKVLSDKTNSASDDNANSSPLKNVETYKFEETELRKPRRKRKLPARYHENQALVSLCNSNNEQISPTPKPVKSKTKTKLPIKKDIQKSPLKTTSKILPNSILKSRPKRVCRIPSNLEGHSVSPFKYIPLQPVSTSTPVANKTIKNTAKNKNTSLVKTPSPVLNNVRKQPIPKLNKKKNAASAADTNNNGKKQQQIDKCFEKQIQSGKSKKIPSNSFRVFDDIKKSQKRNSVKNDPYEFTFDPDEEPPQKKKKKRLAKPRQPKPKTAIKGAYEKNLAKALATLKNTLAMKTPSGRDVQVLNSQNVININNGSDKKNDAILKAQVNEINNGIPCANNYNSVRIEDIAMDLQEHDHTLDYSPVNSPQHSVPMVVAENVSANKKDPLNLRDSLSFFDDQPIASSSMNASIRHPTASPWRIEFGSLPIKWPVNTYVKPNMTPAVESSYINFNDSKNKHVYTNIVPINDTLPQETSLKQTSIISFIKEVAERNAKKKMKSTPVKSNSLFEDISNKSFNVSPTKSASKNNSKESNSGHIDVIDENVDNSIMKTPEKSNSTTCGTFFGFDDTEEDQENVSPLKKDKRRALRPRSKAILQEINNVNGPSRAIIPVSVKSKLLLNSDPLNNDFEDPKLGLEPPLFPEKETHVNGEKTNLNVEDDDSNSVHLFEDIDLIHHYHQPPRKSYGKAKKVTFRQNSATDSDVSNDEEPVSDKEDNLDDLSFKLPSTKLKRVHKKKLTKKQKISKKEEQELENWATGFNSMCDDVEEFDLIVE</sequence>
<evidence type="ECO:0000313" key="2">
    <source>
        <dbReference type="EMBL" id="CAF4799081.1"/>
    </source>
</evidence>
<organism evidence="2 3">
    <name type="scientific">Pieris macdunnoughi</name>
    <dbReference type="NCBI Taxonomy" id="345717"/>
    <lineage>
        <taxon>Eukaryota</taxon>
        <taxon>Metazoa</taxon>
        <taxon>Ecdysozoa</taxon>
        <taxon>Arthropoda</taxon>
        <taxon>Hexapoda</taxon>
        <taxon>Insecta</taxon>
        <taxon>Pterygota</taxon>
        <taxon>Neoptera</taxon>
        <taxon>Endopterygota</taxon>
        <taxon>Lepidoptera</taxon>
        <taxon>Glossata</taxon>
        <taxon>Ditrysia</taxon>
        <taxon>Papilionoidea</taxon>
        <taxon>Pieridae</taxon>
        <taxon>Pierinae</taxon>
        <taxon>Pieris</taxon>
    </lineage>
</organism>
<feature type="compositionally biased region" description="Polar residues" evidence="1">
    <location>
        <begin position="723"/>
        <end position="732"/>
    </location>
</feature>
<evidence type="ECO:0000256" key="1">
    <source>
        <dbReference type="SAM" id="MobiDB-lite"/>
    </source>
</evidence>
<feature type="compositionally biased region" description="Basic residues" evidence="1">
    <location>
        <begin position="709"/>
        <end position="722"/>
    </location>
</feature>
<feature type="compositionally biased region" description="Low complexity" evidence="1">
    <location>
        <begin position="45"/>
        <end position="55"/>
    </location>
</feature>
<feature type="compositionally biased region" description="Polar residues" evidence="1">
    <location>
        <begin position="189"/>
        <end position="202"/>
    </location>
</feature>
<feature type="region of interest" description="Disordered" evidence="1">
    <location>
        <begin position="188"/>
        <end position="305"/>
    </location>
</feature>
<feature type="region of interest" description="Disordered" evidence="1">
    <location>
        <begin position="709"/>
        <end position="749"/>
    </location>
</feature>
<keyword evidence="3" id="KW-1185">Reference proteome</keyword>
<accession>A0A821P3P0</accession>
<feature type="region of interest" description="Disordered" evidence="1">
    <location>
        <begin position="24"/>
        <end position="114"/>
    </location>
</feature>
<evidence type="ECO:0000313" key="3">
    <source>
        <dbReference type="Proteomes" id="UP000663880"/>
    </source>
</evidence>
<reference evidence="2" key="1">
    <citation type="submission" date="2021-02" db="EMBL/GenBank/DDBJ databases">
        <authorList>
            <person name="Steward A R."/>
        </authorList>
    </citation>
    <scope>NUCLEOTIDE SEQUENCE</scope>
</reference>
<comment type="caution">
    <text evidence="2">The sequence shown here is derived from an EMBL/GenBank/DDBJ whole genome shotgun (WGS) entry which is preliminary data.</text>
</comment>
<protein>
    <submittedName>
        <fullName evidence="2">Uncharacterized protein</fullName>
    </submittedName>
</protein>
<feature type="compositionally biased region" description="Basic residues" evidence="1">
    <location>
        <begin position="285"/>
        <end position="298"/>
    </location>
</feature>
<name>A0A821P3P0_9NEOP</name>
<gene>
    <name evidence="2" type="ORF">PMACD_LOCUS3339</name>
</gene>
<feature type="compositionally biased region" description="Basic residues" evidence="1">
    <location>
        <begin position="72"/>
        <end position="81"/>
    </location>
</feature>
<dbReference type="Proteomes" id="UP000663880">
    <property type="component" value="Unassembled WGS sequence"/>
</dbReference>
<feature type="compositionally biased region" description="Polar residues" evidence="1">
    <location>
        <begin position="88"/>
        <end position="100"/>
    </location>
</feature>
<dbReference type="OrthoDB" id="7482643at2759"/>
<proteinExistence type="predicted"/>
<feature type="compositionally biased region" description="Polar residues" evidence="1">
    <location>
        <begin position="238"/>
        <end position="252"/>
    </location>
</feature>
<feature type="region of interest" description="Disordered" evidence="1">
    <location>
        <begin position="548"/>
        <end position="568"/>
    </location>
</feature>
<dbReference type="AlphaFoldDB" id="A0A821P3P0"/>
<feature type="compositionally biased region" description="Low complexity" evidence="1">
    <location>
        <begin position="215"/>
        <end position="224"/>
    </location>
</feature>
<dbReference type="EMBL" id="CAJOBZ010000005">
    <property type="protein sequence ID" value="CAF4799081.1"/>
    <property type="molecule type" value="Genomic_DNA"/>
</dbReference>